<dbReference type="EMBL" id="QLMA01000004">
    <property type="protein sequence ID" value="RAJ82149.1"/>
    <property type="molecule type" value="Genomic_DNA"/>
</dbReference>
<comment type="caution">
    <text evidence="1">The sequence shown here is derived from an EMBL/GenBank/DDBJ whole genome shotgun (WGS) entry which is preliminary data.</text>
</comment>
<dbReference type="Proteomes" id="UP000249819">
    <property type="component" value="Unassembled WGS sequence"/>
</dbReference>
<protein>
    <submittedName>
        <fullName evidence="1">Uncharacterized protein</fullName>
    </submittedName>
</protein>
<gene>
    <name evidence="1" type="ORF">CLV59_104374</name>
</gene>
<evidence type="ECO:0000313" key="2">
    <source>
        <dbReference type="Proteomes" id="UP000249819"/>
    </source>
</evidence>
<organism evidence="1 2">
    <name type="scientific">Chitinophaga dinghuensis</name>
    <dbReference type="NCBI Taxonomy" id="1539050"/>
    <lineage>
        <taxon>Bacteria</taxon>
        <taxon>Pseudomonadati</taxon>
        <taxon>Bacteroidota</taxon>
        <taxon>Chitinophagia</taxon>
        <taxon>Chitinophagales</taxon>
        <taxon>Chitinophagaceae</taxon>
        <taxon>Chitinophaga</taxon>
    </lineage>
</organism>
<dbReference type="AlphaFoldDB" id="A0A327VYU3"/>
<accession>A0A327VYU3</accession>
<reference evidence="1 2" key="1">
    <citation type="submission" date="2018-06" db="EMBL/GenBank/DDBJ databases">
        <title>Genomic Encyclopedia of Archaeal and Bacterial Type Strains, Phase II (KMG-II): from individual species to whole genera.</title>
        <authorList>
            <person name="Goeker M."/>
        </authorList>
    </citation>
    <scope>NUCLEOTIDE SEQUENCE [LARGE SCALE GENOMIC DNA]</scope>
    <source>
        <strain evidence="1 2">DSM 29821</strain>
    </source>
</reference>
<proteinExistence type="predicted"/>
<keyword evidence="2" id="KW-1185">Reference proteome</keyword>
<name>A0A327VYU3_9BACT</name>
<evidence type="ECO:0000313" key="1">
    <source>
        <dbReference type="EMBL" id="RAJ82149.1"/>
    </source>
</evidence>
<sequence length="32" mass="3573">MAVTQSSHIAIDHKTFQYNGKSSFKELESKGC</sequence>